<gene>
    <name evidence="2" type="ORF">GCM10009844_12220</name>
</gene>
<keyword evidence="1" id="KW-0472">Membrane</keyword>
<dbReference type="RefSeq" id="WP_344149116.1">
    <property type="nucleotide sequence ID" value="NZ_BAAAQR010000002.1"/>
</dbReference>
<dbReference type="EMBL" id="BAAAQR010000002">
    <property type="protein sequence ID" value="GAA2141643.1"/>
    <property type="molecule type" value="Genomic_DNA"/>
</dbReference>
<comment type="caution">
    <text evidence="2">The sequence shown here is derived from an EMBL/GenBank/DDBJ whole genome shotgun (WGS) entry which is preliminary data.</text>
</comment>
<proteinExistence type="predicted"/>
<accession>A0ABN2ZG13</accession>
<evidence type="ECO:0000313" key="2">
    <source>
        <dbReference type="EMBL" id="GAA2141643.1"/>
    </source>
</evidence>
<keyword evidence="3" id="KW-1185">Reference proteome</keyword>
<organism evidence="2 3">
    <name type="scientific">Nocardioides koreensis</name>
    <dbReference type="NCBI Taxonomy" id="433651"/>
    <lineage>
        <taxon>Bacteria</taxon>
        <taxon>Bacillati</taxon>
        <taxon>Actinomycetota</taxon>
        <taxon>Actinomycetes</taxon>
        <taxon>Propionibacteriales</taxon>
        <taxon>Nocardioidaceae</taxon>
        <taxon>Nocardioides</taxon>
    </lineage>
</organism>
<keyword evidence="1" id="KW-0812">Transmembrane</keyword>
<feature type="transmembrane region" description="Helical" evidence="1">
    <location>
        <begin position="191"/>
        <end position="212"/>
    </location>
</feature>
<keyword evidence="1" id="KW-1133">Transmembrane helix</keyword>
<protein>
    <submittedName>
        <fullName evidence="2">Uncharacterized protein</fullName>
    </submittedName>
</protein>
<feature type="transmembrane region" description="Helical" evidence="1">
    <location>
        <begin position="164"/>
        <end position="185"/>
    </location>
</feature>
<evidence type="ECO:0000256" key="1">
    <source>
        <dbReference type="SAM" id="Phobius"/>
    </source>
</evidence>
<reference evidence="2 3" key="1">
    <citation type="journal article" date="2019" name="Int. J. Syst. Evol. Microbiol.">
        <title>The Global Catalogue of Microorganisms (GCM) 10K type strain sequencing project: providing services to taxonomists for standard genome sequencing and annotation.</title>
        <authorList>
            <consortium name="The Broad Institute Genomics Platform"/>
            <consortium name="The Broad Institute Genome Sequencing Center for Infectious Disease"/>
            <person name="Wu L."/>
            <person name="Ma J."/>
        </authorList>
    </citation>
    <scope>NUCLEOTIDE SEQUENCE [LARGE SCALE GENOMIC DNA]</scope>
    <source>
        <strain evidence="2 3">JCM 16022</strain>
    </source>
</reference>
<dbReference type="Proteomes" id="UP001501771">
    <property type="component" value="Unassembled WGS sequence"/>
</dbReference>
<evidence type="ECO:0000313" key="3">
    <source>
        <dbReference type="Proteomes" id="UP001501771"/>
    </source>
</evidence>
<sequence>MPGELRGYRQFELRADGLYPLVYSGSGPWEGRFEQARCAGEADHSPPGVDCGCGLYGWYLPGGSAMVLIGPASAVIAARGRCVLGDRGFRAAQARIEAVALPAGVRWNPRAASGARRMLAQRYPRTRVYSSARQMVRDHPPHDVHALGIDPPCDRTRGYRAAAAVTYVTGMVLTLVLAALPLVVAHGFERWWVLFVFFFVLAWQAALVWLLARLVRLQTPDTRDGGAYAPAAR</sequence>
<name>A0ABN2ZG13_9ACTN</name>